<protein>
    <submittedName>
        <fullName evidence="1">Uncharacterized protein</fullName>
    </submittedName>
</protein>
<reference evidence="1 2" key="1">
    <citation type="journal article" date="2010" name="Virol. J.">
        <title>Genomes of the T4-related bacteriophages as windows on microbial genome evolution.</title>
        <authorList>
            <person name="Petrov V.M."/>
            <person name="Ratnayaka S."/>
            <person name="Nolan J.M."/>
            <person name="Miller E.S."/>
            <person name="Karam J.D."/>
        </authorList>
    </citation>
    <scope>NUCLEOTIDE SEQUENCE [LARGE SCALE GENOMIC DNA]</scope>
</reference>
<keyword evidence="2" id="KW-1185">Reference proteome</keyword>
<dbReference type="KEGG" id="vg:10323407"/>
<accession>E5DRW9</accession>
<name>E5DRW9_9CAUD</name>
<evidence type="ECO:0000313" key="1">
    <source>
        <dbReference type="EMBL" id="ADQ53143.1"/>
    </source>
</evidence>
<dbReference type="Proteomes" id="UP000008727">
    <property type="component" value="Segment"/>
</dbReference>
<sequence>MFVVNHDAKVLKKIAKQKHMKFIFIIWLISTPFMPRNQQTFPMVAPTGQISTKNGITAYIPGRSQP</sequence>
<dbReference type="EMBL" id="GU459069">
    <property type="protein sequence ID" value="ADQ53143.1"/>
    <property type="molecule type" value="Genomic_DNA"/>
</dbReference>
<evidence type="ECO:0000313" key="2">
    <source>
        <dbReference type="Proteomes" id="UP000008727"/>
    </source>
</evidence>
<dbReference type="RefSeq" id="YP_004300972.1">
    <property type="nucleotide sequence ID" value="NC_015251.1"/>
</dbReference>
<organism evidence="1 2">
    <name type="scientific">Aeromonas phage 65</name>
    <dbReference type="NCBI Taxonomy" id="2919549"/>
    <lineage>
        <taxon>Viruses</taxon>
        <taxon>Duplodnaviria</taxon>
        <taxon>Heunggongvirae</taxon>
        <taxon>Uroviricota</taxon>
        <taxon>Caudoviricetes</taxon>
        <taxon>Pantevenvirales</taxon>
        <taxon>Straboviridae</taxon>
        <taxon>Emmerichvirinae</taxon>
        <taxon>Ishigurovirus</taxon>
        <taxon>Ishigurovirus osborne</taxon>
    </lineage>
</organism>
<proteinExistence type="predicted"/>
<gene>
    <name evidence="1" type="ORF">65p135</name>
</gene>